<evidence type="ECO:0000313" key="6">
    <source>
        <dbReference type="Proteomes" id="UP001156146"/>
    </source>
</evidence>
<evidence type="ECO:0000256" key="2">
    <source>
        <dbReference type="ARBA" id="ARBA00022679"/>
    </source>
</evidence>
<evidence type="ECO:0000259" key="4">
    <source>
        <dbReference type="Pfam" id="PF01555"/>
    </source>
</evidence>
<keyword evidence="3" id="KW-0680">Restriction system</keyword>
<dbReference type="RefSeq" id="WP_049540444.1">
    <property type="nucleotide sequence ID" value="NZ_JAIRCA020000017.1"/>
</dbReference>
<evidence type="ECO:0000256" key="3">
    <source>
        <dbReference type="ARBA" id="ARBA00022747"/>
    </source>
</evidence>
<protein>
    <submittedName>
        <fullName evidence="5">DNA methyltransferase</fullName>
    </submittedName>
</protein>
<dbReference type="Gene3D" id="3.40.50.150">
    <property type="entry name" value="Vaccinia Virus protein VP39"/>
    <property type="match status" value="1"/>
</dbReference>
<proteinExistence type="predicted"/>
<organism evidence="5 6">
    <name type="scientific">Streptococcus hohhotensis</name>
    <dbReference type="NCBI Taxonomy" id="2866998"/>
    <lineage>
        <taxon>Bacteria</taxon>
        <taxon>Bacillati</taxon>
        <taxon>Bacillota</taxon>
        <taxon>Bacilli</taxon>
        <taxon>Lactobacillales</taxon>
        <taxon>Streptococcaceae</taxon>
        <taxon>Streptococcus</taxon>
        <taxon>Streptococcus mitis group</taxon>
    </lineage>
</organism>
<keyword evidence="2" id="KW-0808">Transferase</keyword>
<dbReference type="Proteomes" id="UP001156146">
    <property type="component" value="Unassembled WGS sequence"/>
</dbReference>
<reference evidence="5" key="1">
    <citation type="submission" date="2023-05" db="EMBL/GenBank/DDBJ databases">
        <title>Streptococcus hohhotensis sp. nov., isolated from the breast milk of healthy women.</title>
        <authorList>
            <person name="Liu W."/>
        </authorList>
    </citation>
    <scope>NUCLEOTIDE SEQUENCE</scope>
    <source>
        <strain evidence="5">IMAU99199</strain>
    </source>
</reference>
<dbReference type="GO" id="GO:0008168">
    <property type="term" value="F:methyltransferase activity"/>
    <property type="evidence" value="ECO:0007669"/>
    <property type="project" value="UniProtKB-KW"/>
</dbReference>
<evidence type="ECO:0000313" key="5">
    <source>
        <dbReference type="EMBL" id="MDI2140016.1"/>
    </source>
</evidence>
<dbReference type="InterPro" id="IPR029063">
    <property type="entry name" value="SAM-dependent_MTases_sf"/>
</dbReference>
<keyword evidence="6" id="KW-1185">Reference proteome</keyword>
<keyword evidence="1 5" id="KW-0489">Methyltransferase</keyword>
<name>A0ABT6QEW1_9STRE</name>
<dbReference type="GO" id="GO:0032259">
    <property type="term" value="P:methylation"/>
    <property type="evidence" value="ECO:0007669"/>
    <property type="project" value="UniProtKB-KW"/>
</dbReference>
<evidence type="ECO:0000256" key="1">
    <source>
        <dbReference type="ARBA" id="ARBA00022603"/>
    </source>
</evidence>
<feature type="domain" description="DNA methylase N-4/N-6" evidence="4">
    <location>
        <begin position="6"/>
        <end position="89"/>
    </location>
</feature>
<dbReference type="Pfam" id="PF01555">
    <property type="entry name" value="N6_N4_Mtase"/>
    <property type="match status" value="1"/>
</dbReference>
<dbReference type="EMBL" id="JAIRCA020000017">
    <property type="protein sequence ID" value="MDI2140016.1"/>
    <property type="molecule type" value="Genomic_DNA"/>
</dbReference>
<accession>A0ABT6QEW1</accession>
<dbReference type="SUPFAM" id="SSF53335">
    <property type="entry name" value="S-adenosyl-L-methionine-dependent methyltransferases"/>
    <property type="match status" value="1"/>
</dbReference>
<dbReference type="InterPro" id="IPR002941">
    <property type="entry name" value="DNA_methylase_N4/N6"/>
</dbReference>
<gene>
    <name evidence="5" type="ORF">K4Z77_007615</name>
</gene>
<comment type="caution">
    <text evidence="5">The sequence shown here is derived from an EMBL/GenBank/DDBJ whole genome shotgun (WGS) entry which is preliminary data.</text>
</comment>
<sequence length="106" mass="12338">MPNLQNNKRIYDKEWNFEDFSMSEYTHTIHSYPAMMMPRIARNFIQQYASKDSVILDPYMGSGTTLLEGVVENVKKVIGFDLNPLAVLITKAHTIKLDMRFFDCKN</sequence>